<keyword evidence="5" id="KW-0663">Pyridoxal phosphate</keyword>
<dbReference type="GO" id="GO:0008483">
    <property type="term" value="F:transaminase activity"/>
    <property type="evidence" value="ECO:0007669"/>
    <property type="project" value="UniProtKB-KW"/>
</dbReference>
<evidence type="ECO:0000256" key="3">
    <source>
        <dbReference type="ARBA" id="ARBA00022576"/>
    </source>
</evidence>
<keyword evidence="4 6" id="KW-0808">Transferase</keyword>
<dbReference type="EMBL" id="AP028127">
    <property type="protein sequence ID" value="BEH90114.1"/>
    <property type="molecule type" value="Genomic_DNA"/>
</dbReference>
<dbReference type="SUPFAM" id="SSF53383">
    <property type="entry name" value="PLP-dependent transferases"/>
    <property type="match status" value="1"/>
</dbReference>
<evidence type="ECO:0000259" key="7">
    <source>
        <dbReference type="Pfam" id="PF00155"/>
    </source>
</evidence>
<dbReference type="PANTHER" id="PTHR46383:SF4">
    <property type="entry name" value="AMINOTRANSFERASE"/>
    <property type="match status" value="1"/>
</dbReference>
<dbReference type="Proteomes" id="UP001432099">
    <property type="component" value="Chromosome"/>
</dbReference>
<evidence type="ECO:0000256" key="1">
    <source>
        <dbReference type="ARBA" id="ARBA00001933"/>
    </source>
</evidence>
<comment type="similarity">
    <text evidence="2 6">Belongs to the class-I pyridoxal-phosphate-dependent aminotransferase family.</text>
</comment>
<dbReference type="InterPro" id="IPR015421">
    <property type="entry name" value="PyrdxlP-dep_Trfase_major"/>
</dbReference>
<reference evidence="8" key="1">
    <citation type="journal article" date="2024" name="Int. J. Syst. Evol. Microbiol.">
        <title>Turicibacter faecis sp. nov., isolated from faeces of heart failure mouse model.</title>
        <authorList>
            <person name="Imamura Y."/>
            <person name="Motooka D."/>
            <person name="Nakajima Y."/>
            <person name="Ito S."/>
            <person name="Kitakaze M."/>
            <person name="Iida T."/>
            <person name="Nakamura S."/>
        </authorList>
    </citation>
    <scope>NUCLEOTIDE SEQUENCE</scope>
    <source>
        <strain evidence="8">TC023</strain>
    </source>
</reference>
<dbReference type="Gene3D" id="3.40.640.10">
    <property type="entry name" value="Type I PLP-dependent aspartate aminotransferase-like (Major domain)"/>
    <property type="match status" value="1"/>
</dbReference>
<keyword evidence="9" id="KW-1185">Reference proteome</keyword>
<accession>A0ABM8IHH1</accession>
<dbReference type="Pfam" id="PF00155">
    <property type="entry name" value="Aminotran_1_2"/>
    <property type="match status" value="1"/>
</dbReference>
<dbReference type="InterPro" id="IPR015422">
    <property type="entry name" value="PyrdxlP-dep_Trfase_small"/>
</dbReference>
<feature type="domain" description="Aminotransferase class I/classII large" evidence="7">
    <location>
        <begin position="29"/>
        <end position="376"/>
    </location>
</feature>
<dbReference type="InterPro" id="IPR015424">
    <property type="entry name" value="PyrdxlP-dep_Trfase"/>
</dbReference>
<evidence type="ECO:0000313" key="8">
    <source>
        <dbReference type="EMBL" id="BEH90114.1"/>
    </source>
</evidence>
<evidence type="ECO:0000256" key="2">
    <source>
        <dbReference type="ARBA" id="ARBA00007441"/>
    </source>
</evidence>
<evidence type="ECO:0000256" key="4">
    <source>
        <dbReference type="ARBA" id="ARBA00022679"/>
    </source>
</evidence>
<keyword evidence="3 6" id="KW-0032">Aminotransferase</keyword>
<dbReference type="InterPro" id="IPR004838">
    <property type="entry name" value="NHTrfase_class1_PyrdxlP-BS"/>
</dbReference>
<name>A0ABM8IHH1_9FIRM</name>
<dbReference type="RefSeq" id="WP_161832299.1">
    <property type="nucleotide sequence ID" value="NZ_AP028127.1"/>
</dbReference>
<dbReference type="InterPro" id="IPR050596">
    <property type="entry name" value="AspAT/PAT-like"/>
</dbReference>
<comment type="cofactor">
    <cofactor evidence="1 6">
        <name>pyridoxal 5'-phosphate</name>
        <dbReference type="ChEBI" id="CHEBI:597326"/>
    </cofactor>
</comment>
<dbReference type="EC" id="2.6.1.-" evidence="6"/>
<dbReference type="CDD" id="cd00609">
    <property type="entry name" value="AAT_like"/>
    <property type="match status" value="1"/>
</dbReference>
<dbReference type="PROSITE" id="PS00105">
    <property type="entry name" value="AA_TRANSFER_CLASS_1"/>
    <property type="match status" value="1"/>
</dbReference>
<protein>
    <recommendedName>
        <fullName evidence="6">Aminotransferase</fullName>
        <ecNumber evidence="6">2.6.1.-</ecNumber>
    </recommendedName>
</protein>
<dbReference type="Gene3D" id="3.90.1150.10">
    <property type="entry name" value="Aspartate Aminotransferase, domain 1"/>
    <property type="match status" value="1"/>
</dbReference>
<evidence type="ECO:0000256" key="6">
    <source>
        <dbReference type="RuleBase" id="RU000481"/>
    </source>
</evidence>
<evidence type="ECO:0000313" key="9">
    <source>
        <dbReference type="Proteomes" id="UP001432099"/>
    </source>
</evidence>
<dbReference type="PANTHER" id="PTHR46383">
    <property type="entry name" value="ASPARTATE AMINOTRANSFERASE"/>
    <property type="match status" value="1"/>
</dbReference>
<sequence>MELKINRYASMLKPSLIREMKVLADKYNDVIDFTLGEPHISRHTYEVIQEGLHHKMMESSLGYSHQYGIIELRMAISEYCKHNYGQIYDPYSEIIITTGVSEPISAVFKTILEEDDEVIIFSPSFTLYNTNVQMYGGKVVLYDMVENDMQVKEEVLSRLITAKTKAILVNSPCNPTGKIFSEEENEVIYNCIKDKPIFVISDEIYREIVFEQKKCCSLSKYPRLRDRLFILNGFSKSYAMTGWRIGYVLGPKEFINTVAVVHQNFVASASTISQYAALEALNHPELTKNIQQLYEKNRNYVYQQLKPYFKHVVLPEGAFYLYIDVSNYGLTSYEFAMNLLKSKQVAIVPSMAFEPNDSGYVRLSYCCDFETLRAGVLRIQNFIKSL</sequence>
<gene>
    <name evidence="8" type="ORF">T23_02160</name>
</gene>
<evidence type="ECO:0000256" key="5">
    <source>
        <dbReference type="ARBA" id="ARBA00022898"/>
    </source>
</evidence>
<organism evidence="8 9">
    <name type="scientific">Turicibacter faecis</name>
    <dbReference type="NCBI Taxonomy" id="2963365"/>
    <lineage>
        <taxon>Bacteria</taxon>
        <taxon>Bacillati</taxon>
        <taxon>Bacillota</taxon>
        <taxon>Erysipelotrichia</taxon>
        <taxon>Erysipelotrichales</taxon>
        <taxon>Turicibacteraceae</taxon>
        <taxon>Turicibacter</taxon>
    </lineage>
</organism>
<dbReference type="InterPro" id="IPR004839">
    <property type="entry name" value="Aminotransferase_I/II_large"/>
</dbReference>
<proteinExistence type="inferred from homology"/>